<dbReference type="Proteomes" id="UP000326062">
    <property type="component" value="Chromosome 5"/>
</dbReference>
<feature type="non-terminal residue" evidence="1">
    <location>
        <position position="1"/>
    </location>
</feature>
<evidence type="ECO:0000313" key="1">
    <source>
        <dbReference type="EMBL" id="KAB0376986.1"/>
    </source>
</evidence>
<reference evidence="1 2" key="1">
    <citation type="submission" date="2019-06" db="EMBL/GenBank/DDBJ databases">
        <title>Discovery of a novel chromosome fission-fusion reversal in muntjac.</title>
        <authorList>
            <person name="Mudd A.B."/>
            <person name="Bredeson J.V."/>
            <person name="Baum R."/>
            <person name="Hockemeyer D."/>
            <person name="Rokhsar D.S."/>
        </authorList>
    </citation>
    <scope>NUCLEOTIDE SEQUENCE [LARGE SCALE GENOMIC DNA]</scope>
    <source>
        <strain evidence="1">UCam_UCB_Mr</strain>
        <tissue evidence="1">Fibroblast cell line</tissue>
    </source>
</reference>
<organism evidence="1 2">
    <name type="scientific">Muntiacus reevesi</name>
    <name type="common">Reeves' muntjac</name>
    <name type="synonym">Cervus reevesi</name>
    <dbReference type="NCBI Taxonomy" id="9886"/>
    <lineage>
        <taxon>Eukaryota</taxon>
        <taxon>Metazoa</taxon>
        <taxon>Chordata</taxon>
        <taxon>Craniata</taxon>
        <taxon>Vertebrata</taxon>
        <taxon>Euteleostomi</taxon>
        <taxon>Mammalia</taxon>
        <taxon>Eutheria</taxon>
        <taxon>Laurasiatheria</taxon>
        <taxon>Artiodactyla</taxon>
        <taxon>Ruminantia</taxon>
        <taxon>Pecora</taxon>
        <taxon>Cervidae</taxon>
        <taxon>Muntiacinae</taxon>
        <taxon>Muntiacus</taxon>
    </lineage>
</organism>
<gene>
    <name evidence="1" type="ORF">FD755_011430</name>
</gene>
<sequence>EVPSQVLAKKDVREKESFLTLCLCFQYFHNDLLLFNKERALDPVAGTFSTHGTTIGSADLLLRFRQPHEHFRSHSTNASESAWAHTTCGFWCFPNLLGIKVNNSITRGSGQPGFVRGCIVGQPTTVRQTLHHPECL</sequence>
<comment type="caution">
    <text evidence="1">The sequence shown here is derived from an EMBL/GenBank/DDBJ whole genome shotgun (WGS) entry which is preliminary data.</text>
</comment>
<dbReference type="AlphaFoldDB" id="A0A5N3XUW0"/>
<protein>
    <submittedName>
        <fullName evidence="1">Uncharacterized protein</fullName>
    </submittedName>
</protein>
<proteinExistence type="predicted"/>
<name>A0A5N3XUW0_MUNRE</name>
<accession>A0A5N3XUW0</accession>
<dbReference type="EMBL" id="VCEB01000005">
    <property type="protein sequence ID" value="KAB0376986.1"/>
    <property type="molecule type" value="Genomic_DNA"/>
</dbReference>
<evidence type="ECO:0000313" key="2">
    <source>
        <dbReference type="Proteomes" id="UP000326062"/>
    </source>
</evidence>
<keyword evidence="2" id="KW-1185">Reference proteome</keyword>